<comment type="similarity">
    <text evidence="1">Belongs to the LysR transcriptional regulatory family.</text>
</comment>
<dbReference type="PRINTS" id="PR00039">
    <property type="entry name" value="HTHLYSR"/>
</dbReference>
<dbReference type="InterPro" id="IPR036388">
    <property type="entry name" value="WH-like_DNA-bd_sf"/>
</dbReference>
<feature type="domain" description="HTH lysR-type" evidence="5">
    <location>
        <begin position="1"/>
        <end position="58"/>
    </location>
</feature>
<dbReference type="AlphaFoldDB" id="A0A9D1R9T0"/>
<proteinExistence type="inferred from homology"/>
<organism evidence="6 7">
    <name type="scientific">Candidatus Dorea gallistercoris</name>
    <dbReference type="NCBI Taxonomy" id="2838542"/>
    <lineage>
        <taxon>Bacteria</taxon>
        <taxon>Bacillati</taxon>
        <taxon>Bacillota</taxon>
        <taxon>Clostridia</taxon>
        <taxon>Lachnospirales</taxon>
        <taxon>Lachnospiraceae</taxon>
        <taxon>Dorea</taxon>
    </lineage>
</organism>
<dbReference type="Gene3D" id="1.10.10.10">
    <property type="entry name" value="Winged helix-like DNA-binding domain superfamily/Winged helix DNA-binding domain"/>
    <property type="match status" value="1"/>
</dbReference>
<dbReference type="PANTHER" id="PTHR30346">
    <property type="entry name" value="TRANSCRIPTIONAL DUAL REGULATOR HCAR-RELATED"/>
    <property type="match status" value="1"/>
</dbReference>
<dbReference type="Gene3D" id="3.40.190.10">
    <property type="entry name" value="Periplasmic binding protein-like II"/>
    <property type="match status" value="2"/>
</dbReference>
<accession>A0A9D1R9T0</accession>
<dbReference type="GO" id="GO:0003677">
    <property type="term" value="F:DNA binding"/>
    <property type="evidence" value="ECO:0007669"/>
    <property type="project" value="UniProtKB-KW"/>
</dbReference>
<evidence type="ECO:0000256" key="4">
    <source>
        <dbReference type="ARBA" id="ARBA00023163"/>
    </source>
</evidence>
<name>A0A9D1R9T0_9FIRM</name>
<dbReference type="PROSITE" id="PS50931">
    <property type="entry name" value="HTH_LYSR"/>
    <property type="match status" value="1"/>
</dbReference>
<evidence type="ECO:0000256" key="1">
    <source>
        <dbReference type="ARBA" id="ARBA00009437"/>
    </source>
</evidence>
<dbReference type="PANTHER" id="PTHR30346:SF0">
    <property type="entry name" value="HCA OPERON TRANSCRIPTIONAL ACTIVATOR HCAR"/>
    <property type="match status" value="1"/>
</dbReference>
<dbReference type="Pfam" id="PF00126">
    <property type="entry name" value="HTH_1"/>
    <property type="match status" value="1"/>
</dbReference>
<dbReference type="Proteomes" id="UP000824263">
    <property type="component" value="Unassembled WGS sequence"/>
</dbReference>
<dbReference type="InterPro" id="IPR000847">
    <property type="entry name" value="LysR_HTH_N"/>
</dbReference>
<dbReference type="FunFam" id="1.10.10.10:FF:000001">
    <property type="entry name" value="LysR family transcriptional regulator"/>
    <property type="match status" value="1"/>
</dbReference>
<gene>
    <name evidence="6" type="ORF">H9873_04145</name>
</gene>
<reference evidence="6" key="1">
    <citation type="journal article" date="2021" name="PeerJ">
        <title>Extensive microbial diversity within the chicken gut microbiome revealed by metagenomics and culture.</title>
        <authorList>
            <person name="Gilroy R."/>
            <person name="Ravi A."/>
            <person name="Getino M."/>
            <person name="Pursley I."/>
            <person name="Horton D.L."/>
            <person name="Alikhan N.F."/>
            <person name="Baker D."/>
            <person name="Gharbi K."/>
            <person name="Hall N."/>
            <person name="Watson M."/>
            <person name="Adriaenssens E.M."/>
            <person name="Foster-Nyarko E."/>
            <person name="Jarju S."/>
            <person name="Secka A."/>
            <person name="Antonio M."/>
            <person name="Oren A."/>
            <person name="Chaudhuri R.R."/>
            <person name="La Ragione R."/>
            <person name="Hildebrand F."/>
            <person name="Pallen M.J."/>
        </authorList>
    </citation>
    <scope>NUCLEOTIDE SEQUENCE</scope>
    <source>
        <strain evidence="6">ChiSxjej1B13-11762</strain>
    </source>
</reference>
<dbReference type="EMBL" id="DXGF01000075">
    <property type="protein sequence ID" value="HIW83495.1"/>
    <property type="molecule type" value="Genomic_DNA"/>
</dbReference>
<dbReference type="SUPFAM" id="SSF46785">
    <property type="entry name" value="Winged helix' DNA-binding domain"/>
    <property type="match status" value="1"/>
</dbReference>
<keyword evidence="3" id="KW-0238">DNA-binding</keyword>
<evidence type="ECO:0000256" key="2">
    <source>
        <dbReference type="ARBA" id="ARBA00023015"/>
    </source>
</evidence>
<sequence>MNTIQLECFVSVAEHLNFSRASEELKITQPAVSHQIRALEQELDVKLFRRTSKSVALTQEGLMFLPDAQSILNTALSAKERLGRKEHALPLDIGCHDHMEMNLLPPVFHDLIREFPRLRPGIHLVPFPSLLGQVVNRQIHAAFGVLDPQRKVQLDFHKLCSVPISCVCSSDHPFAERKTLTEKDFTGSRNNIIVCSPRHVSSSLFTVQSHLLSQLPPEQRYFADGIESALVLAKAGMGYTLYPDMPQIREPGLVYIPVRDLPMLSFGVFYQQSDDYPVLKRFLRLLQDNVQRG</sequence>
<keyword evidence="4" id="KW-0804">Transcription</keyword>
<comment type="caution">
    <text evidence="6">The sequence shown here is derived from an EMBL/GenBank/DDBJ whole genome shotgun (WGS) entry which is preliminary data.</text>
</comment>
<protein>
    <submittedName>
        <fullName evidence="6">LysR family transcriptional regulator</fullName>
    </submittedName>
</protein>
<evidence type="ECO:0000313" key="7">
    <source>
        <dbReference type="Proteomes" id="UP000824263"/>
    </source>
</evidence>
<dbReference type="GO" id="GO:0003700">
    <property type="term" value="F:DNA-binding transcription factor activity"/>
    <property type="evidence" value="ECO:0007669"/>
    <property type="project" value="InterPro"/>
</dbReference>
<keyword evidence="2" id="KW-0805">Transcription regulation</keyword>
<evidence type="ECO:0000256" key="3">
    <source>
        <dbReference type="ARBA" id="ARBA00023125"/>
    </source>
</evidence>
<dbReference type="GO" id="GO:0032993">
    <property type="term" value="C:protein-DNA complex"/>
    <property type="evidence" value="ECO:0007669"/>
    <property type="project" value="TreeGrafter"/>
</dbReference>
<dbReference type="Pfam" id="PF03466">
    <property type="entry name" value="LysR_substrate"/>
    <property type="match status" value="1"/>
</dbReference>
<dbReference type="InterPro" id="IPR005119">
    <property type="entry name" value="LysR_subst-bd"/>
</dbReference>
<dbReference type="InterPro" id="IPR036390">
    <property type="entry name" value="WH_DNA-bd_sf"/>
</dbReference>
<reference evidence="6" key="2">
    <citation type="submission" date="2021-04" db="EMBL/GenBank/DDBJ databases">
        <authorList>
            <person name="Gilroy R."/>
        </authorList>
    </citation>
    <scope>NUCLEOTIDE SEQUENCE</scope>
    <source>
        <strain evidence="6">ChiSxjej1B13-11762</strain>
    </source>
</reference>
<evidence type="ECO:0000313" key="6">
    <source>
        <dbReference type="EMBL" id="HIW83495.1"/>
    </source>
</evidence>
<evidence type="ECO:0000259" key="5">
    <source>
        <dbReference type="PROSITE" id="PS50931"/>
    </source>
</evidence>
<dbReference type="SUPFAM" id="SSF53850">
    <property type="entry name" value="Periplasmic binding protein-like II"/>
    <property type="match status" value="1"/>
</dbReference>